<proteinExistence type="predicted"/>
<evidence type="ECO:0000259" key="1">
    <source>
        <dbReference type="Pfam" id="PF14498"/>
    </source>
</evidence>
<feature type="non-terminal residue" evidence="2">
    <location>
        <position position="103"/>
    </location>
</feature>
<comment type="caution">
    <text evidence="2">The sequence shown here is derived from an EMBL/GenBank/DDBJ whole genome shotgun (WGS) entry which is preliminary data.</text>
</comment>
<evidence type="ECO:0000313" key="2">
    <source>
        <dbReference type="EMBL" id="EQD26250.1"/>
    </source>
</evidence>
<reference evidence="2" key="2">
    <citation type="journal article" date="2014" name="ISME J.">
        <title>Microbial stratification in low pH oxic and suboxic macroscopic growths along an acid mine drainage.</title>
        <authorList>
            <person name="Mendez-Garcia C."/>
            <person name="Mesa V."/>
            <person name="Sprenger R.R."/>
            <person name="Richter M."/>
            <person name="Diez M.S."/>
            <person name="Solano J."/>
            <person name="Bargiela R."/>
            <person name="Golyshina O.V."/>
            <person name="Manteca A."/>
            <person name="Ramos J.L."/>
            <person name="Gallego J.R."/>
            <person name="Llorente I."/>
            <person name="Martins Dos Santos V.A."/>
            <person name="Jensen O.N."/>
            <person name="Pelaez A.I."/>
            <person name="Sanchez J."/>
            <person name="Ferrer M."/>
        </authorList>
    </citation>
    <scope>NUCLEOTIDE SEQUENCE</scope>
</reference>
<feature type="domain" description="Glycosyl hydrolase family 95 N-terminal" evidence="1">
    <location>
        <begin position="12"/>
        <end position="102"/>
    </location>
</feature>
<dbReference type="PANTHER" id="PTHR31084">
    <property type="entry name" value="ALPHA-L-FUCOSIDASE 2"/>
    <property type="match status" value="1"/>
</dbReference>
<dbReference type="GO" id="GO:0004560">
    <property type="term" value="F:alpha-L-fucosidase activity"/>
    <property type="evidence" value="ECO:0007669"/>
    <property type="project" value="TreeGrafter"/>
</dbReference>
<dbReference type="InterPro" id="IPR027414">
    <property type="entry name" value="GH95_N_dom"/>
</dbReference>
<sequence length="103" mass="11495">MDTAPGWDLLKLWYREPARRFAEALPLGNGRLGAMVFGGTRRERLLLNEDTLWSGAGPRDTANDDALNHLGDLRRQVLADRDYHGADAAAQRMQGAHTESYLC</sequence>
<gene>
    <name evidence="2" type="ORF">B1A_21942</name>
</gene>
<dbReference type="EMBL" id="AUZX01016223">
    <property type="protein sequence ID" value="EQD26250.1"/>
    <property type="molecule type" value="Genomic_DNA"/>
</dbReference>
<name>T0Z8X9_9ZZZZ</name>
<protein>
    <submittedName>
        <fullName evidence="2">Alpha-L-fucosidase</fullName>
    </submittedName>
</protein>
<reference evidence="2" key="1">
    <citation type="submission" date="2013-08" db="EMBL/GenBank/DDBJ databases">
        <authorList>
            <person name="Mendez C."/>
            <person name="Richter M."/>
            <person name="Ferrer M."/>
            <person name="Sanchez J."/>
        </authorList>
    </citation>
    <scope>NUCLEOTIDE SEQUENCE</scope>
</reference>
<dbReference type="Gene3D" id="2.70.98.50">
    <property type="entry name" value="putative glycoside hydrolase family protein from bacillus halodurans"/>
    <property type="match status" value="1"/>
</dbReference>
<dbReference type="Pfam" id="PF14498">
    <property type="entry name" value="Glyco_hyd_65N_2"/>
    <property type="match status" value="1"/>
</dbReference>
<accession>T0Z8X9</accession>
<dbReference type="AlphaFoldDB" id="T0Z8X9"/>
<dbReference type="PANTHER" id="PTHR31084:SF0">
    <property type="entry name" value="ALPHA-L-FUCOSIDASE 2"/>
    <property type="match status" value="1"/>
</dbReference>
<organism evidence="2">
    <name type="scientific">mine drainage metagenome</name>
    <dbReference type="NCBI Taxonomy" id="410659"/>
    <lineage>
        <taxon>unclassified sequences</taxon>
        <taxon>metagenomes</taxon>
        <taxon>ecological metagenomes</taxon>
    </lineage>
</organism>